<evidence type="ECO:0000256" key="2">
    <source>
        <dbReference type="SAM" id="SignalP"/>
    </source>
</evidence>
<feature type="signal peptide" evidence="2">
    <location>
        <begin position="1"/>
        <end position="25"/>
    </location>
</feature>
<name>A0A0D2MC52_9CHLO</name>
<feature type="region of interest" description="Disordered" evidence="1">
    <location>
        <begin position="265"/>
        <end position="284"/>
    </location>
</feature>
<evidence type="ECO:0000256" key="1">
    <source>
        <dbReference type="SAM" id="MobiDB-lite"/>
    </source>
</evidence>
<proteinExistence type="predicted"/>
<feature type="region of interest" description="Disordered" evidence="1">
    <location>
        <begin position="149"/>
        <end position="187"/>
    </location>
</feature>
<accession>A0A0D2MC52</accession>
<keyword evidence="2" id="KW-0732">Signal</keyword>
<keyword evidence="4" id="KW-1185">Reference proteome</keyword>
<feature type="compositionally biased region" description="Acidic residues" evidence="1">
    <location>
        <begin position="275"/>
        <end position="284"/>
    </location>
</feature>
<evidence type="ECO:0000313" key="3">
    <source>
        <dbReference type="EMBL" id="KIZ00815.1"/>
    </source>
</evidence>
<dbReference type="GeneID" id="25740022"/>
<feature type="chain" id="PRO_5002247623" evidence="2">
    <location>
        <begin position="26"/>
        <end position="430"/>
    </location>
</feature>
<dbReference type="RefSeq" id="XP_013899834.1">
    <property type="nucleotide sequence ID" value="XM_014044380.1"/>
</dbReference>
<dbReference type="KEGG" id="mng:MNEG_7146"/>
<dbReference type="EMBL" id="KK101457">
    <property type="protein sequence ID" value="KIZ00815.1"/>
    <property type="molecule type" value="Genomic_DNA"/>
</dbReference>
<organism evidence="3 4">
    <name type="scientific">Monoraphidium neglectum</name>
    <dbReference type="NCBI Taxonomy" id="145388"/>
    <lineage>
        <taxon>Eukaryota</taxon>
        <taxon>Viridiplantae</taxon>
        <taxon>Chlorophyta</taxon>
        <taxon>core chlorophytes</taxon>
        <taxon>Chlorophyceae</taxon>
        <taxon>CS clade</taxon>
        <taxon>Sphaeropleales</taxon>
        <taxon>Selenastraceae</taxon>
        <taxon>Monoraphidium</taxon>
    </lineage>
</organism>
<dbReference type="Proteomes" id="UP000054498">
    <property type="component" value="Unassembled WGS sequence"/>
</dbReference>
<sequence>MAPRSLGWGLTLVLCVMVLTRVAHATRDLQGTHVVSLSTNEADAQAYIDAATQTDSKALAASDNADAQAFLEATDGAASAKDALASVLSEVTREAQREEAAAAVAEAAAALDEEDSHDDEDEDLSLLRAAIDSLARAESDALDSFVRGDQQPAAQQEPGRAVSAAAAPRADEGAAEPLDRTEDDAPGSSLLVVGDVLAADGGLGRLAAAALGAFKRETEAILSAFVPQPAALQGAEEDASAWSSYALPRRPCPKRVAAMLAARAADQQRAGAERSDDESGDSDGDGVAAAFAALPMLLRGMPMMMGLGPQQLQGRDVVITGEVVSSAPFSQSEESSTSEDYVPESVDELDDVIEDADYYDEGGSGGNGGPAYIFALGAEDTAGAACVIGKPAAAGKPGKDAGGCARDQAPDVRRYENAVYSKLPPSDDAA</sequence>
<feature type="compositionally biased region" description="Basic and acidic residues" evidence="1">
    <location>
        <begin position="169"/>
        <end position="180"/>
    </location>
</feature>
<evidence type="ECO:0000313" key="4">
    <source>
        <dbReference type="Proteomes" id="UP000054498"/>
    </source>
</evidence>
<gene>
    <name evidence="3" type="ORF">MNEG_7146</name>
</gene>
<reference evidence="3 4" key="1">
    <citation type="journal article" date="2013" name="BMC Genomics">
        <title>Reconstruction of the lipid metabolism for the microalga Monoraphidium neglectum from its genome sequence reveals characteristics suitable for biofuel production.</title>
        <authorList>
            <person name="Bogen C."/>
            <person name="Al-Dilaimi A."/>
            <person name="Albersmeier A."/>
            <person name="Wichmann J."/>
            <person name="Grundmann M."/>
            <person name="Rupp O."/>
            <person name="Lauersen K.J."/>
            <person name="Blifernez-Klassen O."/>
            <person name="Kalinowski J."/>
            <person name="Goesmann A."/>
            <person name="Mussgnug J.H."/>
            <person name="Kruse O."/>
        </authorList>
    </citation>
    <scope>NUCLEOTIDE SEQUENCE [LARGE SCALE GENOMIC DNA]</scope>
    <source>
        <strain evidence="3 4">SAG 48.87</strain>
    </source>
</reference>
<protein>
    <submittedName>
        <fullName evidence="3">Uncharacterized protein</fullName>
    </submittedName>
</protein>
<dbReference type="AlphaFoldDB" id="A0A0D2MC52"/>